<evidence type="ECO:0000256" key="2">
    <source>
        <dbReference type="ARBA" id="ARBA00022692"/>
    </source>
</evidence>
<feature type="transmembrane region" description="Helical" evidence="6">
    <location>
        <begin position="206"/>
        <end position="227"/>
    </location>
</feature>
<evidence type="ECO:0000313" key="10">
    <source>
        <dbReference type="WormBase" id="CBG04910"/>
    </source>
</evidence>
<accession>A8WYS5</accession>
<dbReference type="RefSeq" id="XP_002638074.2">
    <property type="nucleotide sequence ID" value="XM_002638028.2"/>
</dbReference>
<feature type="transmembrane region" description="Helical" evidence="6">
    <location>
        <begin position="329"/>
        <end position="350"/>
    </location>
</feature>
<gene>
    <name evidence="8 10" type="ORF">CBG04910</name>
    <name evidence="8" type="ORF">CBG_04910</name>
</gene>
<proteinExistence type="predicted"/>
<keyword evidence="2 6" id="KW-0812">Transmembrane</keyword>
<evidence type="ECO:0000256" key="5">
    <source>
        <dbReference type="SAM" id="MobiDB-lite"/>
    </source>
</evidence>
<dbReference type="GO" id="GO:0016020">
    <property type="term" value="C:membrane"/>
    <property type="evidence" value="ECO:0000318"/>
    <property type="project" value="GO_Central"/>
</dbReference>
<evidence type="ECO:0000259" key="7">
    <source>
        <dbReference type="PROSITE" id="PS51782"/>
    </source>
</evidence>
<name>A8WYS5_CAEBR</name>
<dbReference type="GO" id="GO:0005783">
    <property type="term" value="C:endoplasmic reticulum"/>
    <property type="evidence" value="ECO:0000318"/>
    <property type="project" value="GO_Central"/>
</dbReference>
<dbReference type="PROSITE" id="PS51782">
    <property type="entry name" value="LYSM"/>
    <property type="match status" value="1"/>
</dbReference>
<feature type="transmembrane region" description="Helical" evidence="6">
    <location>
        <begin position="233"/>
        <end position="252"/>
    </location>
</feature>
<dbReference type="CTD" id="8580070"/>
<dbReference type="Gene3D" id="3.10.350.10">
    <property type="entry name" value="LysM domain"/>
    <property type="match status" value="1"/>
</dbReference>
<dbReference type="InterPro" id="IPR036779">
    <property type="entry name" value="LysM_dom_sf"/>
</dbReference>
<dbReference type="KEGG" id="cbr:CBG_04910"/>
<evidence type="ECO:0000256" key="1">
    <source>
        <dbReference type="ARBA" id="ARBA00004141"/>
    </source>
</evidence>
<dbReference type="eggNOG" id="KOG2322">
    <property type="taxonomic scope" value="Eukaryota"/>
</dbReference>
<evidence type="ECO:0000313" key="8">
    <source>
        <dbReference type="EMBL" id="CAP25533.2"/>
    </source>
</evidence>
<feature type="transmembrane region" description="Helical" evidence="6">
    <location>
        <begin position="143"/>
        <end position="163"/>
    </location>
</feature>
<feature type="transmembrane region" description="Helical" evidence="6">
    <location>
        <begin position="293"/>
        <end position="317"/>
    </location>
</feature>
<dbReference type="Pfam" id="PF01476">
    <property type="entry name" value="LysM"/>
    <property type="match status" value="1"/>
</dbReference>
<comment type="subcellular location">
    <subcellularLocation>
        <location evidence="1">Membrane</location>
        <topology evidence="1">Multi-pass membrane protein</topology>
    </subcellularLocation>
</comment>
<evidence type="ECO:0000256" key="4">
    <source>
        <dbReference type="ARBA" id="ARBA00023136"/>
    </source>
</evidence>
<dbReference type="InParanoid" id="A8WYS5"/>
<dbReference type="GO" id="GO:0043524">
    <property type="term" value="P:negative regulation of neuron apoptotic process"/>
    <property type="evidence" value="ECO:0000318"/>
    <property type="project" value="GO_Central"/>
</dbReference>
<organism evidence="8 9">
    <name type="scientific">Caenorhabditis briggsae</name>
    <dbReference type="NCBI Taxonomy" id="6238"/>
    <lineage>
        <taxon>Eukaryota</taxon>
        <taxon>Metazoa</taxon>
        <taxon>Ecdysozoa</taxon>
        <taxon>Nematoda</taxon>
        <taxon>Chromadorea</taxon>
        <taxon>Rhabditida</taxon>
        <taxon>Rhabditina</taxon>
        <taxon>Rhabditomorpha</taxon>
        <taxon>Rhabditoidea</taxon>
        <taxon>Rhabditidae</taxon>
        <taxon>Peloderinae</taxon>
        <taxon>Caenorhabditis</taxon>
    </lineage>
</organism>
<evidence type="ECO:0000313" key="9">
    <source>
        <dbReference type="Proteomes" id="UP000008549"/>
    </source>
</evidence>
<dbReference type="PANTHER" id="PTHR23291:SF127">
    <property type="entry name" value="PROTEIN LIFEGUARD 1-LIKE"/>
    <property type="match status" value="1"/>
</dbReference>
<evidence type="ECO:0000256" key="6">
    <source>
        <dbReference type="SAM" id="Phobius"/>
    </source>
</evidence>
<dbReference type="SUPFAM" id="SSF54106">
    <property type="entry name" value="LysM domain"/>
    <property type="match status" value="1"/>
</dbReference>
<protein>
    <submittedName>
        <fullName evidence="8">Protein CBG04910</fullName>
    </submittedName>
</protein>
<dbReference type="GO" id="GO:0005794">
    <property type="term" value="C:Golgi apparatus"/>
    <property type="evidence" value="ECO:0000318"/>
    <property type="project" value="GO_Central"/>
</dbReference>
<dbReference type="WormBase" id="CBG04910">
    <property type="protein sequence ID" value="CBP48156"/>
    <property type="gene ID" value="WBGene00027502"/>
</dbReference>
<dbReference type="SMART" id="SM00257">
    <property type="entry name" value="LysM"/>
    <property type="match status" value="1"/>
</dbReference>
<feature type="transmembrane region" description="Helical" evidence="6">
    <location>
        <begin position="175"/>
        <end position="194"/>
    </location>
</feature>
<dbReference type="STRING" id="6238.A8WYS5"/>
<keyword evidence="3 6" id="KW-1133">Transmembrane helix</keyword>
<keyword evidence="4 6" id="KW-0472">Membrane</keyword>
<dbReference type="InterPro" id="IPR018392">
    <property type="entry name" value="LysM"/>
</dbReference>
<dbReference type="InterPro" id="IPR006214">
    <property type="entry name" value="Bax_inhibitor_1-related"/>
</dbReference>
<dbReference type="GO" id="GO:0097190">
    <property type="term" value="P:apoptotic signaling pathway"/>
    <property type="evidence" value="ECO:0000318"/>
    <property type="project" value="GO_Central"/>
</dbReference>
<feature type="region of interest" description="Disordered" evidence="5">
    <location>
        <begin position="70"/>
        <end position="93"/>
    </location>
</feature>
<dbReference type="PANTHER" id="PTHR23291">
    <property type="entry name" value="BAX INHIBITOR-RELATED"/>
    <property type="match status" value="1"/>
</dbReference>
<dbReference type="Pfam" id="PF01027">
    <property type="entry name" value="Bax1-I"/>
    <property type="match status" value="1"/>
</dbReference>
<feature type="transmembrane region" description="Helical" evidence="6">
    <location>
        <begin position="264"/>
        <end position="287"/>
    </location>
</feature>
<dbReference type="EMBL" id="HE601135">
    <property type="protein sequence ID" value="CAP25533.2"/>
    <property type="molecule type" value="Genomic_DNA"/>
</dbReference>
<dbReference type="GO" id="GO:1902042">
    <property type="term" value="P:negative regulation of extrinsic apoptotic signaling pathway via death domain receptors"/>
    <property type="evidence" value="ECO:0000318"/>
    <property type="project" value="GO_Central"/>
</dbReference>
<dbReference type="GeneID" id="8580070"/>
<dbReference type="AlphaFoldDB" id="A8WYS5"/>
<keyword evidence="9" id="KW-1185">Reference proteome</keyword>
<reference evidence="8 9" key="2">
    <citation type="journal article" date="2011" name="PLoS Genet.">
        <title>Caenorhabditis briggsae recombinant inbred line genotypes reveal inter-strain incompatibility and the evolution of recombination.</title>
        <authorList>
            <person name="Ross J.A."/>
            <person name="Koboldt D.C."/>
            <person name="Staisch J.E."/>
            <person name="Chamberlin H.M."/>
            <person name="Gupta B.P."/>
            <person name="Miller R.D."/>
            <person name="Baird S.E."/>
            <person name="Haag E.S."/>
        </authorList>
    </citation>
    <scope>NUCLEOTIDE SEQUENCE [LARGE SCALE GENOMIC DNA]</scope>
    <source>
        <strain evidence="8 9">AF16</strain>
    </source>
</reference>
<dbReference type="Proteomes" id="UP000008549">
    <property type="component" value="Unassembled WGS sequence"/>
</dbReference>
<evidence type="ECO:0000256" key="3">
    <source>
        <dbReference type="ARBA" id="ARBA00022989"/>
    </source>
</evidence>
<dbReference type="HOGENOM" id="CLU_781271_0_0_1"/>
<dbReference type="CDD" id="cd00118">
    <property type="entry name" value="LysM"/>
    <property type="match status" value="1"/>
</dbReference>
<reference evidence="8 9" key="1">
    <citation type="journal article" date="2003" name="PLoS Biol.">
        <title>The genome sequence of Caenorhabditis briggsae: a platform for comparative genomics.</title>
        <authorList>
            <person name="Stein L.D."/>
            <person name="Bao Z."/>
            <person name="Blasiar D."/>
            <person name="Blumenthal T."/>
            <person name="Brent M.R."/>
            <person name="Chen N."/>
            <person name="Chinwalla A."/>
            <person name="Clarke L."/>
            <person name="Clee C."/>
            <person name="Coghlan A."/>
            <person name="Coulson A."/>
            <person name="D'Eustachio P."/>
            <person name="Fitch D.H."/>
            <person name="Fulton L.A."/>
            <person name="Fulton R.E."/>
            <person name="Griffiths-Jones S."/>
            <person name="Harris T.W."/>
            <person name="Hillier L.W."/>
            <person name="Kamath R."/>
            <person name="Kuwabara P.E."/>
            <person name="Mardis E.R."/>
            <person name="Marra M.A."/>
            <person name="Miner T.L."/>
            <person name="Minx P."/>
            <person name="Mullikin J.C."/>
            <person name="Plumb R.W."/>
            <person name="Rogers J."/>
            <person name="Schein J.E."/>
            <person name="Sohrmann M."/>
            <person name="Spieth J."/>
            <person name="Stajich J.E."/>
            <person name="Wei C."/>
            <person name="Willey D."/>
            <person name="Wilson R.K."/>
            <person name="Durbin R."/>
            <person name="Waterston R.H."/>
        </authorList>
    </citation>
    <scope>NUCLEOTIDE SEQUENCE [LARGE SCALE GENOMIC DNA]</scope>
    <source>
        <strain evidence="8 9">AF16</strain>
    </source>
</reference>
<sequence length="355" mass="40338">MILLCTQSSTRPDCTKFYRINSGDYCYKIWTENGLSERQLLEMNPGLDCNRIAIGQQLCVSFDARFSTPRPQTTTTATMISSTERSRENSEHQPLPLVEVSSMQPENLELVEKGRRTENENNDGKYSPQFSNKTIRAGFVRKVFGLVFVMLCIAAAATVVPIVHTPTRDIILKHWLIPIGVFIISLATYFSLLCCEGFRRKFPVNLIMAGMFTLVTSLIFMVISAHLRPNFNVLLLELVICIGCTLLIIAFASQTKFELTTSVAYIFIFFTCFVMFGIVFFVCPMFFTVKLQTLIIALVAALFMMIYLFYGIHLVMGGKGYEEISPEEYIFAAVEIFLTVVLRFVEMLFLCISRR</sequence>
<dbReference type="GO" id="GO:0005262">
    <property type="term" value="F:calcium channel activity"/>
    <property type="evidence" value="ECO:0000318"/>
    <property type="project" value="GO_Central"/>
</dbReference>
<dbReference type="eggNOG" id="KOG2806">
    <property type="taxonomic scope" value="Eukaryota"/>
</dbReference>
<feature type="domain" description="LysM" evidence="7">
    <location>
        <begin position="16"/>
        <end position="60"/>
    </location>
</feature>